<dbReference type="EMBL" id="HBGW01090528">
    <property type="protein sequence ID" value="CAD9639638.1"/>
    <property type="molecule type" value="Transcribed_RNA"/>
</dbReference>
<dbReference type="Gene3D" id="3.40.710.10">
    <property type="entry name" value="DD-peptidase/beta-lactamase superfamily"/>
    <property type="match status" value="1"/>
</dbReference>
<dbReference type="PANTHER" id="PTHR43283:SF3">
    <property type="entry name" value="BETA-LACTAMASE FAMILY PROTEIN (AFU_ORTHOLOGUE AFUA_5G07500)"/>
    <property type="match status" value="1"/>
</dbReference>
<protein>
    <recommendedName>
        <fullName evidence="1">Beta-lactamase-related domain-containing protein</fullName>
    </recommendedName>
</protein>
<name>A0A7S2VMZ7_9DINO</name>
<dbReference type="Pfam" id="PF00144">
    <property type="entry name" value="Beta-lactamase"/>
    <property type="match status" value="1"/>
</dbReference>
<reference evidence="2" key="1">
    <citation type="submission" date="2021-01" db="EMBL/GenBank/DDBJ databases">
        <authorList>
            <person name="Corre E."/>
            <person name="Pelletier E."/>
            <person name="Niang G."/>
            <person name="Scheremetjew M."/>
            <person name="Finn R."/>
            <person name="Kale V."/>
            <person name="Holt S."/>
            <person name="Cochrane G."/>
            <person name="Meng A."/>
            <person name="Brown T."/>
            <person name="Cohen L."/>
        </authorList>
    </citation>
    <scope>NUCLEOTIDE SEQUENCE</scope>
    <source>
        <strain evidence="2">RCC3387</strain>
    </source>
</reference>
<dbReference type="SUPFAM" id="SSF56601">
    <property type="entry name" value="beta-lactamase/transpeptidase-like"/>
    <property type="match status" value="1"/>
</dbReference>
<dbReference type="InterPro" id="IPR012338">
    <property type="entry name" value="Beta-lactam/transpept-like"/>
</dbReference>
<evidence type="ECO:0000313" key="2">
    <source>
        <dbReference type="EMBL" id="CAD9639638.1"/>
    </source>
</evidence>
<gene>
    <name evidence="2" type="ORF">BRAN1462_LOCUS57460</name>
</gene>
<dbReference type="PANTHER" id="PTHR43283">
    <property type="entry name" value="BETA-LACTAMASE-RELATED"/>
    <property type="match status" value="1"/>
</dbReference>
<accession>A0A7S2VMZ7</accession>
<organism evidence="2">
    <name type="scientific">Zooxanthella nutricula</name>
    <dbReference type="NCBI Taxonomy" id="1333877"/>
    <lineage>
        <taxon>Eukaryota</taxon>
        <taxon>Sar</taxon>
        <taxon>Alveolata</taxon>
        <taxon>Dinophyceae</taxon>
        <taxon>Peridiniales</taxon>
        <taxon>Peridiniales incertae sedis</taxon>
        <taxon>Zooxanthella</taxon>
    </lineage>
</organism>
<feature type="domain" description="Beta-lactamase-related" evidence="1">
    <location>
        <begin position="2"/>
        <end position="361"/>
    </location>
</feature>
<dbReference type="InterPro" id="IPR050789">
    <property type="entry name" value="Diverse_Enzym_Activities"/>
</dbReference>
<evidence type="ECO:0000259" key="1">
    <source>
        <dbReference type="Pfam" id="PF00144"/>
    </source>
</evidence>
<proteinExistence type="predicted"/>
<dbReference type="AlphaFoldDB" id="A0A7S2VMZ7"/>
<dbReference type="InterPro" id="IPR001466">
    <property type="entry name" value="Beta-lactam-related"/>
</dbReference>
<sequence length="398" mass="43585">MSLDSICRLYSMTKAFVGVGVLRLVERGQLGLDDPAHFHLPEPAAARFRAPRVATRDGTSTERAKGPITLRQLLTHTSGMGSDIATGLDALTRKRGRWERMYESLTDAVDDGRINSLADFVEALSQLPLWQHPGREFYYSYGYDVLGFVLEHVSGLPLDDFLRREVFEPLGMHDTGFAVPRANAQRLCRLYRHTKARRFGANGASAELRPVDSRFVEGRYCRVLSGGGCVSSRDGGLTSTLRDYSKFLVTMFNYGAMPGSRKRLLSKASAALLMQNHCAAVGGLRPSGEPRICAHNRKGVGLNLLGEMQLEGCEADSKCQWFDGVPGLVQWGGAATTFYKYQKVNGRPLLLIIFTQVLPQDDGRATTASFLRMRSWAEAQPQAAGALAAAEGHKGPAG</sequence>